<evidence type="ECO:0000313" key="1">
    <source>
        <dbReference type="EMBL" id="KAJ3481824.1"/>
    </source>
</evidence>
<dbReference type="Proteomes" id="UP001212997">
    <property type="component" value="Unassembled WGS sequence"/>
</dbReference>
<evidence type="ECO:0000313" key="2">
    <source>
        <dbReference type="Proteomes" id="UP001212997"/>
    </source>
</evidence>
<evidence type="ECO:0008006" key="3">
    <source>
        <dbReference type="Google" id="ProtNLM"/>
    </source>
</evidence>
<gene>
    <name evidence="1" type="ORF">NLI96_g7408</name>
</gene>
<sequence>MSPPTGPGDNTDIATIATLPIELLTEIFRLHLASYQHSRYPYQWIYITHVCRFWREIAIHQTPDLWTRIILFRETCLLTMLERSKNCLLSVDVWSLEWTPLVRHLVPHISRIRSLELKGPFVRYDEFRDHTPSSLERLCIIGYRYAFTDAIFCHTLRHLEIRGSSDFASLTHMNANIMAAFSKMVMLETVILQGATMLCPLDTQPVPPEYTVPLVHLKFLHLVEEPSACAFLLTHLTFPSSTNILLECGHYSGYHALSQVIMWKFIDSYEGDLAMFHTFIAENTDHKRIWSFSFCQWAVEIEGETPNPNPPSGKLTLRTSVSVLQSLPKACKSLPLDDTHTFVIRSCGIQAALALLGLDPLSADRVNDALFPQLETIVLDDVDFREDRWSPKRFEDFGQFLAERCKRRERAPSLILRRCKNVARDETPLVVAGVVKVIWQGA</sequence>
<protein>
    <recommendedName>
        <fullName evidence="3">F-box domain-containing protein</fullName>
    </recommendedName>
</protein>
<dbReference type="EMBL" id="JANAWD010000302">
    <property type="protein sequence ID" value="KAJ3481824.1"/>
    <property type="molecule type" value="Genomic_DNA"/>
</dbReference>
<keyword evidence="2" id="KW-1185">Reference proteome</keyword>
<dbReference type="Gene3D" id="1.20.1280.50">
    <property type="match status" value="1"/>
</dbReference>
<proteinExistence type="predicted"/>
<organism evidence="1 2">
    <name type="scientific">Meripilus lineatus</name>
    <dbReference type="NCBI Taxonomy" id="2056292"/>
    <lineage>
        <taxon>Eukaryota</taxon>
        <taxon>Fungi</taxon>
        <taxon>Dikarya</taxon>
        <taxon>Basidiomycota</taxon>
        <taxon>Agaricomycotina</taxon>
        <taxon>Agaricomycetes</taxon>
        <taxon>Polyporales</taxon>
        <taxon>Meripilaceae</taxon>
        <taxon>Meripilus</taxon>
    </lineage>
</organism>
<dbReference type="AlphaFoldDB" id="A0AAD5V433"/>
<accession>A0AAD5V433</accession>
<reference evidence="1" key="1">
    <citation type="submission" date="2022-07" db="EMBL/GenBank/DDBJ databases">
        <title>Genome Sequence of Physisporinus lineatus.</title>
        <authorList>
            <person name="Buettner E."/>
        </authorList>
    </citation>
    <scope>NUCLEOTIDE SEQUENCE</scope>
    <source>
        <strain evidence="1">VT162</strain>
    </source>
</reference>
<comment type="caution">
    <text evidence="1">The sequence shown here is derived from an EMBL/GenBank/DDBJ whole genome shotgun (WGS) entry which is preliminary data.</text>
</comment>
<name>A0AAD5V433_9APHY</name>